<evidence type="ECO:0000256" key="1">
    <source>
        <dbReference type="ARBA" id="ARBA00022801"/>
    </source>
</evidence>
<dbReference type="InterPro" id="IPR017853">
    <property type="entry name" value="GH"/>
</dbReference>
<protein>
    <submittedName>
        <fullName evidence="3">Alpha-galactosidase</fullName>
    </submittedName>
</protein>
<dbReference type="PANTHER" id="PTHR43053:SF3">
    <property type="entry name" value="ALPHA-GALACTOSIDASE C-RELATED"/>
    <property type="match status" value="1"/>
</dbReference>
<sequence length="552" mass="63063">MKSFTLKLKYKVDGRSYTATATENEHFALKLRRKGHCLSAQITPKTPLQITDFTLQTHYVYNSKSRIFANGYQSWTDSMEYTPQQKMSELSKLTEVYMRNPLIAARLGFNRSGDLTFHKYPRTPGIFYGWSFGYVRDGERVDLFGSLSERSGYTCLTFDSNRSRIYISKELEDKTFDSPCELLSLFTMSGGYDEVFDAYFAEMGIPACRFGKMNGYTTWYNYYGNIESRQVSRDLTNLAELGEPVDCFQIDDGYQAAIGDWLITDTEKFPQGMKAVADDIHARGMKAGLWLAPFAGVKKSVLFQNHPDWFIHGKNGKPYCTGPNWGGFYSLDIYNPGARDYLHHVFDVVLNEWGYDMVKLDFLYGACVLPMHNKTRGEIMCDAMDLLRECCGDKIILGCGVPLMPAFGKVDYCRIGADICLNWVQRKNVPREDVSTPHAICNSIFRRCLDGRAWRNDPDVFLLRDDNIQMDFDQRKLLAKINSTFGSLLFISDNVGDYTPAQKEALHEAFKAKKINILSAELISDTVMRTEFEEDGQKITLQFDIHNGRLVN</sequence>
<keyword evidence="2" id="KW-0326">Glycosidase</keyword>
<name>A0A9D1MUI9_9FIRM</name>
<dbReference type="Gene3D" id="3.20.20.70">
    <property type="entry name" value="Aldolase class I"/>
    <property type="match status" value="1"/>
</dbReference>
<dbReference type="EMBL" id="DVNM01000020">
    <property type="protein sequence ID" value="HIU69028.1"/>
    <property type="molecule type" value="Genomic_DNA"/>
</dbReference>
<reference evidence="3" key="1">
    <citation type="submission" date="2020-10" db="EMBL/GenBank/DDBJ databases">
        <authorList>
            <person name="Gilroy R."/>
        </authorList>
    </citation>
    <scope>NUCLEOTIDE SEQUENCE</scope>
    <source>
        <strain evidence="3">CHK176-6737</strain>
    </source>
</reference>
<dbReference type="GO" id="GO:0004557">
    <property type="term" value="F:alpha-galactosidase activity"/>
    <property type="evidence" value="ECO:0007669"/>
    <property type="project" value="InterPro"/>
</dbReference>
<dbReference type="InterPro" id="IPR050985">
    <property type="entry name" value="Alpha-glycosidase_related"/>
</dbReference>
<organism evidence="3 4">
    <name type="scientific">Candidatus Scybalenecus merdavium</name>
    <dbReference type="NCBI Taxonomy" id="2840939"/>
    <lineage>
        <taxon>Bacteria</taxon>
        <taxon>Bacillati</taxon>
        <taxon>Bacillota</taxon>
        <taxon>Clostridia</taxon>
        <taxon>Eubacteriales</taxon>
        <taxon>Oscillospiraceae</taxon>
        <taxon>Oscillospiraceae incertae sedis</taxon>
        <taxon>Candidatus Scybalenecus</taxon>
    </lineage>
</organism>
<dbReference type="SUPFAM" id="SSF51445">
    <property type="entry name" value="(Trans)glycosidases"/>
    <property type="match status" value="1"/>
</dbReference>
<dbReference type="AlphaFoldDB" id="A0A9D1MUI9"/>
<keyword evidence="1" id="KW-0378">Hydrolase</keyword>
<gene>
    <name evidence="3" type="ORF">IAD23_03645</name>
</gene>
<dbReference type="Pfam" id="PF02065">
    <property type="entry name" value="Melibiase"/>
    <property type="match status" value="1"/>
</dbReference>
<dbReference type="InterPro" id="IPR002252">
    <property type="entry name" value="Glyco_hydro_36"/>
</dbReference>
<evidence type="ECO:0000313" key="3">
    <source>
        <dbReference type="EMBL" id="HIU69028.1"/>
    </source>
</evidence>
<dbReference type="InterPro" id="IPR013785">
    <property type="entry name" value="Aldolase_TIM"/>
</dbReference>
<dbReference type="Proteomes" id="UP000824125">
    <property type="component" value="Unassembled WGS sequence"/>
</dbReference>
<accession>A0A9D1MUI9</accession>
<dbReference type="CDD" id="cd14791">
    <property type="entry name" value="GH36"/>
    <property type="match status" value="1"/>
</dbReference>
<dbReference type="GO" id="GO:0016052">
    <property type="term" value="P:carbohydrate catabolic process"/>
    <property type="evidence" value="ECO:0007669"/>
    <property type="project" value="InterPro"/>
</dbReference>
<evidence type="ECO:0000313" key="4">
    <source>
        <dbReference type="Proteomes" id="UP000824125"/>
    </source>
</evidence>
<dbReference type="PANTHER" id="PTHR43053">
    <property type="entry name" value="GLYCOSIDASE FAMILY 31"/>
    <property type="match status" value="1"/>
</dbReference>
<comment type="caution">
    <text evidence="3">The sequence shown here is derived from an EMBL/GenBank/DDBJ whole genome shotgun (WGS) entry which is preliminary data.</text>
</comment>
<evidence type="ECO:0000256" key="2">
    <source>
        <dbReference type="ARBA" id="ARBA00023295"/>
    </source>
</evidence>
<proteinExistence type="predicted"/>
<reference evidence="3" key="2">
    <citation type="journal article" date="2021" name="PeerJ">
        <title>Extensive microbial diversity within the chicken gut microbiome revealed by metagenomics and culture.</title>
        <authorList>
            <person name="Gilroy R."/>
            <person name="Ravi A."/>
            <person name="Getino M."/>
            <person name="Pursley I."/>
            <person name="Horton D.L."/>
            <person name="Alikhan N.F."/>
            <person name="Baker D."/>
            <person name="Gharbi K."/>
            <person name="Hall N."/>
            <person name="Watson M."/>
            <person name="Adriaenssens E.M."/>
            <person name="Foster-Nyarko E."/>
            <person name="Jarju S."/>
            <person name="Secka A."/>
            <person name="Antonio M."/>
            <person name="Oren A."/>
            <person name="Chaudhuri R.R."/>
            <person name="La Ragione R."/>
            <person name="Hildebrand F."/>
            <person name="Pallen M.J."/>
        </authorList>
    </citation>
    <scope>NUCLEOTIDE SEQUENCE</scope>
    <source>
        <strain evidence="3">CHK176-6737</strain>
    </source>
</reference>